<keyword evidence="3" id="KW-1185">Reference proteome</keyword>
<proteinExistence type="predicted"/>
<feature type="compositionally biased region" description="Polar residues" evidence="1">
    <location>
        <begin position="48"/>
        <end position="62"/>
    </location>
</feature>
<dbReference type="AlphaFoldDB" id="A0AAV1SSW4"/>
<feature type="region of interest" description="Disordered" evidence="1">
    <location>
        <begin position="1"/>
        <end position="72"/>
    </location>
</feature>
<evidence type="ECO:0000313" key="3">
    <source>
        <dbReference type="Proteomes" id="UP001314170"/>
    </source>
</evidence>
<gene>
    <name evidence="2" type="ORF">DCAF_LOCUS27424</name>
</gene>
<sequence>MGTAKSRSMDFSDFSLAFPEPTESDKNTSFKPQESETSKVINHRHAKNITSTDPTSKTQYSLSVREEDQENNVEERFSMKLGRNSSVSSSASALQSAVKKAFSMTRSSSVSERYCRIHDQSVTLASPIHDEDGTLDTMEPTRSVKKTHRRGRILKACKKLFGL</sequence>
<evidence type="ECO:0000256" key="1">
    <source>
        <dbReference type="SAM" id="MobiDB-lite"/>
    </source>
</evidence>
<dbReference type="PANTHER" id="PTHR38386">
    <property type="entry name" value="OS05G0426900 PROTEIN"/>
    <property type="match status" value="1"/>
</dbReference>
<dbReference type="EMBL" id="CAWUPB010001197">
    <property type="protein sequence ID" value="CAK7357140.1"/>
    <property type="molecule type" value="Genomic_DNA"/>
</dbReference>
<protein>
    <submittedName>
        <fullName evidence="2">Uncharacterized protein</fullName>
    </submittedName>
</protein>
<name>A0AAV1SSW4_9ROSI</name>
<accession>A0AAV1SSW4</accession>
<feature type="compositionally biased region" description="Basic and acidic residues" evidence="1">
    <location>
        <begin position="23"/>
        <end position="37"/>
    </location>
</feature>
<reference evidence="2 3" key="1">
    <citation type="submission" date="2024-01" db="EMBL/GenBank/DDBJ databases">
        <authorList>
            <person name="Waweru B."/>
        </authorList>
    </citation>
    <scope>NUCLEOTIDE SEQUENCE [LARGE SCALE GENOMIC DNA]</scope>
</reference>
<dbReference type="Proteomes" id="UP001314170">
    <property type="component" value="Unassembled WGS sequence"/>
</dbReference>
<dbReference type="PANTHER" id="PTHR38386:SF6">
    <property type="entry name" value="OS05G0426900 PROTEIN"/>
    <property type="match status" value="1"/>
</dbReference>
<comment type="caution">
    <text evidence="2">The sequence shown here is derived from an EMBL/GenBank/DDBJ whole genome shotgun (WGS) entry which is preliminary data.</text>
</comment>
<organism evidence="2 3">
    <name type="scientific">Dovyalis caffra</name>
    <dbReference type="NCBI Taxonomy" id="77055"/>
    <lineage>
        <taxon>Eukaryota</taxon>
        <taxon>Viridiplantae</taxon>
        <taxon>Streptophyta</taxon>
        <taxon>Embryophyta</taxon>
        <taxon>Tracheophyta</taxon>
        <taxon>Spermatophyta</taxon>
        <taxon>Magnoliopsida</taxon>
        <taxon>eudicotyledons</taxon>
        <taxon>Gunneridae</taxon>
        <taxon>Pentapetalae</taxon>
        <taxon>rosids</taxon>
        <taxon>fabids</taxon>
        <taxon>Malpighiales</taxon>
        <taxon>Salicaceae</taxon>
        <taxon>Flacourtieae</taxon>
        <taxon>Dovyalis</taxon>
    </lineage>
</organism>
<evidence type="ECO:0000313" key="2">
    <source>
        <dbReference type="EMBL" id="CAK7357140.1"/>
    </source>
</evidence>